<dbReference type="PROSITE" id="PS50113">
    <property type="entry name" value="PAC"/>
    <property type="match status" value="2"/>
</dbReference>
<feature type="domain" description="PAC" evidence="23">
    <location>
        <begin position="839"/>
        <end position="889"/>
    </location>
</feature>
<dbReference type="InterPro" id="IPR003661">
    <property type="entry name" value="HisK_dim/P_dom"/>
</dbReference>
<keyword evidence="18" id="KW-0175">Coiled coil</keyword>
<dbReference type="NCBIfam" id="TIGR00229">
    <property type="entry name" value="sensory_box"/>
    <property type="match status" value="2"/>
</dbReference>
<dbReference type="EMBL" id="AUZM01000006">
    <property type="protein sequence ID" value="ERT09036.1"/>
    <property type="molecule type" value="Genomic_DNA"/>
</dbReference>
<dbReference type="CDD" id="cd00130">
    <property type="entry name" value="PAS"/>
    <property type="match status" value="2"/>
</dbReference>
<feature type="domain" description="HAMP" evidence="24">
    <location>
        <begin position="371"/>
        <end position="423"/>
    </location>
</feature>
<dbReference type="SMART" id="SM00448">
    <property type="entry name" value="REC"/>
    <property type="match status" value="1"/>
</dbReference>
<dbReference type="Pfam" id="PF13426">
    <property type="entry name" value="PAS_9"/>
    <property type="match status" value="2"/>
</dbReference>
<dbReference type="InterPro" id="IPR003594">
    <property type="entry name" value="HATPase_dom"/>
</dbReference>
<gene>
    <name evidence="25" type="ORF">M595_1032</name>
</gene>
<dbReference type="InterPro" id="IPR005467">
    <property type="entry name" value="His_kinase_dom"/>
</dbReference>
<comment type="catalytic activity">
    <reaction evidence="1">
        <text>ATP + protein L-histidine = ADP + protein N-phospho-L-histidine.</text>
        <dbReference type="EC" id="2.7.13.3"/>
    </reaction>
</comment>
<dbReference type="CDD" id="cd12913">
    <property type="entry name" value="PDC1_MCP_like"/>
    <property type="match status" value="1"/>
</dbReference>
<dbReference type="InterPro" id="IPR001610">
    <property type="entry name" value="PAC"/>
</dbReference>
<dbReference type="Gene3D" id="3.30.450.40">
    <property type="match status" value="1"/>
</dbReference>
<feature type="modified residue" description="4-aspartylphosphate" evidence="17">
    <location>
        <position position="1207"/>
    </location>
</feature>
<dbReference type="SMART" id="SM00086">
    <property type="entry name" value="PAC"/>
    <property type="match status" value="2"/>
</dbReference>
<dbReference type="CDD" id="cd16922">
    <property type="entry name" value="HATPase_EvgS-ArcB-TorS-like"/>
    <property type="match status" value="1"/>
</dbReference>
<protein>
    <recommendedName>
        <fullName evidence="16">Circadian input-output histidine kinase CikA</fullName>
        <ecNumber evidence="4">2.7.13.3</ecNumber>
    </recommendedName>
</protein>
<comment type="similarity">
    <text evidence="3">In the N-terminal section; belongs to the phytochrome family.</text>
</comment>
<dbReference type="GO" id="GO:0000155">
    <property type="term" value="F:phosphorelay sensor kinase activity"/>
    <property type="evidence" value="ECO:0007669"/>
    <property type="project" value="InterPro"/>
</dbReference>
<keyword evidence="8 19" id="KW-0812">Transmembrane</keyword>
<evidence type="ECO:0000256" key="17">
    <source>
        <dbReference type="PROSITE-ProRule" id="PRU00169"/>
    </source>
</evidence>
<dbReference type="Pfam" id="PF02743">
    <property type="entry name" value="dCache_1"/>
    <property type="match status" value="1"/>
</dbReference>
<dbReference type="PROSITE" id="PS50885">
    <property type="entry name" value="HAMP"/>
    <property type="match status" value="1"/>
</dbReference>
<dbReference type="PANTHER" id="PTHR43047">
    <property type="entry name" value="TWO-COMPONENT HISTIDINE PROTEIN KINASE"/>
    <property type="match status" value="1"/>
</dbReference>
<dbReference type="SUPFAM" id="SSF158472">
    <property type="entry name" value="HAMP domain-like"/>
    <property type="match status" value="1"/>
</dbReference>
<dbReference type="Pfam" id="PF00512">
    <property type="entry name" value="HisKA"/>
    <property type="match status" value="1"/>
</dbReference>
<feature type="domain" description="Histidine kinase" evidence="20">
    <location>
        <begin position="907"/>
        <end position="1132"/>
    </location>
</feature>
<dbReference type="FunFam" id="3.30.565.10:FF:000010">
    <property type="entry name" value="Sensor histidine kinase RcsC"/>
    <property type="match status" value="1"/>
</dbReference>
<dbReference type="InterPro" id="IPR033479">
    <property type="entry name" value="dCache_1"/>
</dbReference>
<keyword evidence="9" id="KW-0547">Nucleotide-binding</keyword>
<feature type="transmembrane region" description="Helical" evidence="19">
    <location>
        <begin position="351"/>
        <end position="374"/>
    </location>
</feature>
<keyword evidence="10" id="KW-0418">Kinase</keyword>
<accession>U7QRJ4</accession>
<dbReference type="InterPro" id="IPR035965">
    <property type="entry name" value="PAS-like_dom_sf"/>
</dbReference>
<dbReference type="InterPro" id="IPR000014">
    <property type="entry name" value="PAS"/>
</dbReference>
<dbReference type="Gene3D" id="1.10.287.130">
    <property type="match status" value="1"/>
</dbReference>
<dbReference type="InterPro" id="IPR036890">
    <property type="entry name" value="HATPase_C_sf"/>
</dbReference>
<feature type="domain" description="PAC" evidence="23">
    <location>
        <begin position="534"/>
        <end position="584"/>
    </location>
</feature>
<dbReference type="SMART" id="SM00065">
    <property type="entry name" value="GAF"/>
    <property type="match status" value="1"/>
</dbReference>
<dbReference type="FunFam" id="1.10.287.130:FF:000038">
    <property type="entry name" value="Sensory transduction histidine kinase"/>
    <property type="match status" value="1"/>
</dbReference>
<keyword evidence="15" id="KW-0131">Cell cycle</keyword>
<evidence type="ECO:0000256" key="3">
    <source>
        <dbReference type="ARBA" id="ARBA00006402"/>
    </source>
</evidence>
<dbReference type="InterPro" id="IPR000700">
    <property type="entry name" value="PAS-assoc_C"/>
</dbReference>
<dbReference type="PATRIC" id="fig|1348334.3.peg.1007"/>
<dbReference type="Pfam" id="PF00672">
    <property type="entry name" value="HAMP"/>
    <property type="match status" value="1"/>
</dbReference>
<dbReference type="SMART" id="SM00388">
    <property type="entry name" value="HisKA"/>
    <property type="match status" value="1"/>
</dbReference>
<evidence type="ECO:0000256" key="5">
    <source>
        <dbReference type="ARBA" id="ARBA00022475"/>
    </source>
</evidence>
<dbReference type="InterPro" id="IPR003660">
    <property type="entry name" value="HAMP_dom"/>
</dbReference>
<dbReference type="PROSITE" id="PS50110">
    <property type="entry name" value="RESPONSE_REGULATORY"/>
    <property type="match status" value="1"/>
</dbReference>
<keyword evidence="14 19" id="KW-0472">Membrane</keyword>
<evidence type="ECO:0000259" key="21">
    <source>
        <dbReference type="PROSITE" id="PS50110"/>
    </source>
</evidence>
<dbReference type="InterPro" id="IPR029016">
    <property type="entry name" value="GAF-like_dom_sf"/>
</dbReference>
<keyword evidence="13" id="KW-0902">Two-component regulatory system</keyword>
<evidence type="ECO:0000256" key="8">
    <source>
        <dbReference type="ARBA" id="ARBA00022692"/>
    </source>
</evidence>
<dbReference type="SUPFAM" id="SSF55785">
    <property type="entry name" value="PYP-like sensor domain (PAS domain)"/>
    <property type="match status" value="2"/>
</dbReference>
<evidence type="ECO:0000313" key="26">
    <source>
        <dbReference type="Proteomes" id="UP000017127"/>
    </source>
</evidence>
<evidence type="ECO:0000256" key="2">
    <source>
        <dbReference type="ARBA" id="ARBA00004651"/>
    </source>
</evidence>
<feature type="transmembrane region" description="Helical" evidence="19">
    <location>
        <begin position="20"/>
        <end position="42"/>
    </location>
</feature>
<evidence type="ECO:0000313" key="25">
    <source>
        <dbReference type="EMBL" id="ERT09036.1"/>
    </source>
</evidence>
<dbReference type="Pfam" id="PF00072">
    <property type="entry name" value="Response_reg"/>
    <property type="match status" value="1"/>
</dbReference>
<keyword evidence="6 17" id="KW-0597">Phosphoprotein</keyword>
<evidence type="ECO:0000256" key="1">
    <source>
        <dbReference type="ARBA" id="ARBA00000085"/>
    </source>
</evidence>
<keyword evidence="12 19" id="KW-1133">Transmembrane helix</keyword>
<evidence type="ECO:0000256" key="4">
    <source>
        <dbReference type="ARBA" id="ARBA00012438"/>
    </source>
</evidence>
<reference evidence="25 26" key="1">
    <citation type="journal article" date="2013" name="Front. Microbiol.">
        <title>Comparative genomic analyses of the cyanobacterium, Lyngbya aestuarii BL J, a powerful hydrogen producer.</title>
        <authorList>
            <person name="Kothari A."/>
            <person name="Vaughn M."/>
            <person name="Garcia-Pichel F."/>
        </authorList>
    </citation>
    <scope>NUCLEOTIDE SEQUENCE [LARGE SCALE GENOMIC DNA]</scope>
    <source>
        <strain evidence="25 26">BL J</strain>
    </source>
</reference>
<evidence type="ECO:0000256" key="6">
    <source>
        <dbReference type="ARBA" id="ARBA00022553"/>
    </source>
</evidence>
<dbReference type="SMART" id="SM00387">
    <property type="entry name" value="HATPase_c"/>
    <property type="match status" value="1"/>
</dbReference>
<dbReference type="EC" id="2.7.13.3" evidence="4"/>
<dbReference type="SUPFAM" id="SSF52172">
    <property type="entry name" value="CheY-like"/>
    <property type="match status" value="1"/>
</dbReference>
<dbReference type="RefSeq" id="WP_023064867.1">
    <property type="nucleotide sequence ID" value="NZ_AUZM01000006.1"/>
</dbReference>
<keyword evidence="26" id="KW-1185">Reference proteome</keyword>
<dbReference type="Gene3D" id="3.30.450.20">
    <property type="entry name" value="PAS domain"/>
    <property type="match status" value="3"/>
</dbReference>
<dbReference type="Gene3D" id="3.40.50.2300">
    <property type="match status" value="1"/>
</dbReference>
<dbReference type="SMART" id="SM00091">
    <property type="entry name" value="PAS"/>
    <property type="match status" value="2"/>
</dbReference>
<proteinExistence type="inferred from homology"/>
<dbReference type="Gene3D" id="3.30.565.10">
    <property type="entry name" value="Histidine kinase-like ATPase, C-terminal domain"/>
    <property type="match status" value="1"/>
</dbReference>
<evidence type="ECO:0000256" key="16">
    <source>
        <dbReference type="ARBA" id="ARBA00074306"/>
    </source>
</evidence>
<comment type="subcellular location">
    <subcellularLocation>
        <location evidence="2">Cell membrane</location>
        <topology evidence="2">Multi-pass membrane protein</topology>
    </subcellularLocation>
</comment>
<dbReference type="CDD" id="cd00082">
    <property type="entry name" value="HisKA"/>
    <property type="match status" value="1"/>
</dbReference>
<evidence type="ECO:0000256" key="15">
    <source>
        <dbReference type="ARBA" id="ARBA00023306"/>
    </source>
</evidence>
<dbReference type="InterPro" id="IPR001789">
    <property type="entry name" value="Sig_transdc_resp-reg_receiver"/>
</dbReference>
<dbReference type="SUPFAM" id="SSF55781">
    <property type="entry name" value="GAF domain-like"/>
    <property type="match status" value="1"/>
</dbReference>
<dbReference type="InterPro" id="IPR004358">
    <property type="entry name" value="Sig_transdc_His_kin-like_C"/>
</dbReference>
<keyword evidence="11" id="KW-0067">ATP-binding</keyword>
<evidence type="ECO:0000259" key="20">
    <source>
        <dbReference type="PROSITE" id="PS50109"/>
    </source>
</evidence>
<evidence type="ECO:0000256" key="10">
    <source>
        <dbReference type="ARBA" id="ARBA00022777"/>
    </source>
</evidence>
<feature type="domain" description="PAS" evidence="22">
    <location>
        <begin position="760"/>
        <end position="812"/>
    </location>
</feature>
<feature type="coiled-coil region" evidence="18">
    <location>
        <begin position="880"/>
        <end position="907"/>
    </location>
</feature>
<dbReference type="PROSITE" id="PS50109">
    <property type="entry name" value="HIS_KIN"/>
    <property type="match status" value="1"/>
</dbReference>
<dbReference type="CDD" id="cd17546">
    <property type="entry name" value="REC_hyHK_CKI1_RcsC-like"/>
    <property type="match status" value="1"/>
</dbReference>
<evidence type="ECO:0000256" key="18">
    <source>
        <dbReference type="SAM" id="Coils"/>
    </source>
</evidence>
<sequence length="1373" mass="155627">MPVNPLRRLFAPKFRMPLQLILIVPFAIQIVVVVGLTGYLAYRNGQKAVQDLASQLMDELGNHVNERLDNYLEEPLLITQINTDAVRIGQLALKNLSVMENRFLLQMQRFESVQEIYLGTADGDYLGVYRTSDPTLASFASPTYYQRLLKQRDPLLEPISPLQSLDEFDPRTRPWYSAAVQGGQATWSPIYLFDRGEFGITAAQPFYDRSGNLQGVMAVDLVLTVLSDFLRRLKLTPSGEIFILERSGQLVASSTNEPLYQINPNNDQEFRIRGVQSQNPLTQATIKHLIESVGSLPEIKQVQQLDFKVNGKQHFLEVSPYSDGYGLDWLIVVVVPEADFMGQINANRRTTIILCLGALALAIGLGLFTSRWIAKQILQLARASQAIAFGQLDQTVHAARVSELEVLAESFNQMARQLKTAFVELEIRVEERTTQLKDVNQLLREEIWERKQIERALRLSENKFSKAFHSNPNPSIMTRLIDGYILEFNESALSFFEYKSTEVDDKNSLELNIWANSADRDRVFDLLDKQGIVRSFECDFRTKSGKIRIGLYSAELIDLNGQTCVLSILHDITERKQNELALQNRALIDHSISRIFQQFVDQDVTTAINFALAEIGKLTNSDRCYVIQYADQDRQFIQMTHEWCNKNVPSVIHKVQEISVQPLSWSYQQLQNNNILHIPNIEDLPEAASNEKRNWKYEGTQSVLAIPMISAGEIVGSVGCSMVRYVKEWTQEEIKLIQRVGEIIPIGLERDIAEQGLKESQERLQGILENAEDAIISVDENQKILLFNHGAEKIFGYSPAEAIGQSLENLLPMTARNVHHQYMSDFSRLECQSRKMGERSREVYGRRKTGEEFPAEASISKLKMRDGWIFTAILKDITKRKQAEMVLEQAKDAAEAANRAKSEFLANMSHELRTPLNAILGFSQLMNRDPSLTSEQQNSLNIINSSGEHLLTLINSILDLSKIEAGRMILNENSFDLHYLLDTLEKMLHLKVETKGLSLLFERDENVPQFIKTDEGKLRQVLINLLGNAIKYTEKGGVSLKVKKQSYSLDKSPETVNIVFEITDTGTGISSEEISTIFDAFVQTTTGRKSQQGTGLGLPISRKFVQMMGGDIQAKSELGVGTRFEFNIRVIPTESGDIIAQKNPQTAIGLEPDQPEYRILVVDDQWQNRQLLLQLLISVGFQVKEAENGQEAINLWNSWKPDFIWMDMRMPILDGYEATQQIRASSEGDQVVIVALTASAFEQDRGAVLEAGCDDFVGKPFREEIIFEKLAHYLGVRYIYQPKIQSMNLNLSLNTEQTLDKIQPAHLQIMSAQWHQQMQQAALVGRDRQMLDLIKDIPETHASVANALTQMIENFEFDQIVELMTPQSDSRES</sequence>
<name>U7QRJ4_9CYAN</name>
<dbReference type="InterPro" id="IPR011006">
    <property type="entry name" value="CheY-like_superfamily"/>
</dbReference>
<evidence type="ECO:0000256" key="11">
    <source>
        <dbReference type="ARBA" id="ARBA00022840"/>
    </source>
</evidence>
<dbReference type="SMART" id="SM00304">
    <property type="entry name" value="HAMP"/>
    <property type="match status" value="1"/>
</dbReference>
<dbReference type="OrthoDB" id="567946at2"/>
<dbReference type="SUPFAM" id="SSF47384">
    <property type="entry name" value="Homodimeric domain of signal transducing histidine kinase"/>
    <property type="match status" value="1"/>
</dbReference>
<dbReference type="Pfam" id="PF01590">
    <property type="entry name" value="GAF"/>
    <property type="match status" value="1"/>
</dbReference>
<evidence type="ECO:0000256" key="12">
    <source>
        <dbReference type="ARBA" id="ARBA00022989"/>
    </source>
</evidence>
<evidence type="ECO:0000256" key="9">
    <source>
        <dbReference type="ARBA" id="ARBA00022741"/>
    </source>
</evidence>
<dbReference type="SUPFAM" id="SSF55874">
    <property type="entry name" value="ATPase domain of HSP90 chaperone/DNA topoisomerase II/histidine kinase"/>
    <property type="match status" value="1"/>
</dbReference>
<dbReference type="Gene3D" id="6.10.340.10">
    <property type="match status" value="1"/>
</dbReference>
<evidence type="ECO:0000259" key="23">
    <source>
        <dbReference type="PROSITE" id="PS50113"/>
    </source>
</evidence>
<evidence type="ECO:0000256" key="19">
    <source>
        <dbReference type="SAM" id="Phobius"/>
    </source>
</evidence>
<keyword evidence="5" id="KW-1003">Cell membrane</keyword>
<evidence type="ECO:0000259" key="24">
    <source>
        <dbReference type="PROSITE" id="PS50885"/>
    </source>
</evidence>
<evidence type="ECO:0000259" key="22">
    <source>
        <dbReference type="PROSITE" id="PS50112"/>
    </source>
</evidence>
<dbReference type="PRINTS" id="PR00344">
    <property type="entry name" value="BCTRLSENSOR"/>
</dbReference>
<evidence type="ECO:0000256" key="13">
    <source>
        <dbReference type="ARBA" id="ARBA00023012"/>
    </source>
</evidence>
<dbReference type="Proteomes" id="UP000017127">
    <property type="component" value="Unassembled WGS sequence"/>
</dbReference>
<dbReference type="InterPro" id="IPR036097">
    <property type="entry name" value="HisK_dim/P_sf"/>
</dbReference>
<evidence type="ECO:0000256" key="14">
    <source>
        <dbReference type="ARBA" id="ARBA00023136"/>
    </source>
</evidence>
<dbReference type="Pfam" id="PF02518">
    <property type="entry name" value="HATPase_c"/>
    <property type="match status" value="1"/>
</dbReference>
<comment type="caution">
    <text evidence="25">The sequence shown here is derived from an EMBL/GenBank/DDBJ whole genome shotgun (WGS) entry which is preliminary data.</text>
</comment>
<dbReference type="GO" id="GO:0005524">
    <property type="term" value="F:ATP binding"/>
    <property type="evidence" value="ECO:0007669"/>
    <property type="project" value="UniProtKB-KW"/>
</dbReference>
<evidence type="ECO:0000256" key="7">
    <source>
        <dbReference type="ARBA" id="ARBA00022679"/>
    </source>
</evidence>
<dbReference type="CDD" id="cd06225">
    <property type="entry name" value="HAMP"/>
    <property type="match status" value="1"/>
</dbReference>
<feature type="domain" description="Response regulatory" evidence="21">
    <location>
        <begin position="1158"/>
        <end position="1274"/>
    </location>
</feature>
<dbReference type="GO" id="GO:0005886">
    <property type="term" value="C:plasma membrane"/>
    <property type="evidence" value="ECO:0007669"/>
    <property type="project" value="UniProtKB-SubCell"/>
</dbReference>
<dbReference type="InterPro" id="IPR003018">
    <property type="entry name" value="GAF"/>
</dbReference>
<keyword evidence="7" id="KW-0808">Transferase</keyword>
<dbReference type="PROSITE" id="PS50112">
    <property type="entry name" value="PAS"/>
    <property type="match status" value="1"/>
</dbReference>
<organism evidence="25 26">
    <name type="scientific">Lyngbya aestuarii BL J</name>
    <dbReference type="NCBI Taxonomy" id="1348334"/>
    <lineage>
        <taxon>Bacteria</taxon>
        <taxon>Bacillati</taxon>
        <taxon>Cyanobacteriota</taxon>
        <taxon>Cyanophyceae</taxon>
        <taxon>Oscillatoriophycideae</taxon>
        <taxon>Oscillatoriales</taxon>
        <taxon>Microcoleaceae</taxon>
        <taxon>Lyngbya</taxon>
    </lineage>
</organism>